<proteinExistence type="predicted"/>
<protein>
    <submittedName>
        <fullName evidence="1">Uncharacterized protein</fullName>
    </submittedName>
</protein>
<name>A0A8S1N2Z8_9CILI</name>
<gene>
    <name evidence="1" type="ORF">PSON_ATCC_30995.1.T0480258</name>
</gene>
<comment type="caution">
    <text evidence="1">The sequence shown here is derived from an EMBL/GenBank/DDBJ whole genome shotgun (WGS) entry which is preliminary data.</text>
</comment>
<organism evidence="1 2">
    <name type="scientific">Paramecium sonneborni</name>
    <dbReference type="NCBI Taxonomy" id="65129"/>
    <lineage>
        <taxon>Eukaryota</taxon>
        <taxon>Sar</taxon>
        <taxon>Alveolata</taxon>
        <taxon>Ciliophora</taxon>
        <taxon>Intramacronucleata</taxon>
        <taxon>Oligohymenophorea</taxon>
        <taxon>Peniculida</taxon>
        <taxon>Parameciidae</taxon>
        <taxon>Paramecium</taxon>
    </lineage>
</organism>
<dbReference type="AlphaFoldDB" id="A0A8S1N2Z8"/>
<reference evidence="1" key="1">
    <citation type="submission" date="2021-01" db="EMBL/GenBank/DDBJ databases">
        <authorList>
            <consortium name="Genoscope - CEA"/>
            <person name="William W."/>
        </authorList>
    </citation>
    <scope>NUCLEOTIDE SEQUENCE</scope>
</reference>
<dbReference type="EMBL" id="CAJJDN010000048">
    <property type="protein sequence ID" value="CAD8085639.1"/>
    <property type="molecule type" value="Genomic_DNA"/>
</dbReference>
<dbReference type="OrthoDB" id="291374at2759"/>
<accession>A0A8S1N2Z8</accession>
<evidence type="ECO:0000313" key="2">
    <source>
        <dbReference type="Proteomes" id="UP000692954"/>
    </source>
</evidence>
<dbReference type="Proteomes" id="UP000692954">
    <property type="component" value="Unassembled WGS sequence"/>
</dbReference>
<keyword evidence="2" id="KW-1185">Reference proteome</keyword>
<evidence type="ECO:0000313" key="1">
    <source>
        <dbReference type="EMBL" id="CAD8085639.1"/>
    </source>
</evidence>
<sequence>MGCVSQKQSPIQQQNKFRFHSSSFSNINQNKKVTIECSNTTDNNKPILQYRSIDITNDEEFILKRDKKFITSDKESPTTTPKFNQQNPVCFGQRKNIKLM</sequence>